<sequence>LVQEVPASGQVLCIGVLRGRQVNVVFKGRAGNVPYRPFVVLVQEVPASGQVLCIAVLRGAQDRRKVSCIAGDSNVHRIKDILPDNIAVKCLPISVLKLDMKVGQN</sequence>
<reference evidence="1" key="1">
    <citation type="journal article" date="2019" name="bioRxiv">
        <title>The Genome of the Zebra Mussel, Dreissena polymorpha: A Resource for Invasive Species Research.</title>
        <authorList>
            <person name="McCartney M.A."/>
            <person name="Auch B."/>
            <person name="Kono T."/>
            <person name="Mallez S."/>
            <person name="Zhang Y."/>
            <person name="Obille A."/>
            <person name="Becker A."/>
            <person name="Abrahante J.E."/>
            <person name="Garbe J."/>
            <person name="Badalamenti J.P."/>
            <person name="Herman A."/>
            <person name="Mangelson H."/>
            <person name="Liachko I."/>
            <person name="Sullivan S."/>
            <person name="Sone E.D."/>
            <person name="Koren S."/>
            <person name="Silverstein K.A.T."/>
            <person name="Beckman K.B."/>
            <person name="Gohl D.M."/>
        </authorList>
    </citation>
    <scope>NUCLEOTIDE SEQUENCE</scope>
    <source>
        <strain evidence="1">Duluth1</strain>
        <tissue evidence="1">Whole animal</tissue>
    </source>
</reference>
<feature type="non-terminal residue" evidence="1">
    <location>
        <position position="105"/>
    </location>
</feature>
<dbReference type="AlphaFoldDB" id="A0A9D4DJ62"/>
<evidence type="ECO:0000313" key="1">
    <source>
        <dbReference type="EMBL" id="KAH3749345.1"/>
    </source>
</evidence>
<dbReference type="EMBL" id="JAIWYP010000010">
    <property type="protein sequence ID" value="KAH3749345.1"/>
    <property type="molecule type" value="Genomic_DNA"/>
</dbReference>
<reference evidence="1" key="2">
    <citation type="submission" date="2020-11" db="EMBL/GenBank/DDBJ databases">
        <authorList>
            <person name="McCartney M.A."/>
            <person name="Auch B."/>
            <person name="Kono T."/>
            <person name="Mallez S."/>
            <person name="Becker A."/>
            <person name="Gohl D.M."/>
            <person name="Silverstein K.A.T."/>
            <person name="Koren S."/>
            <person name="Bechman K.B."/>
            <person name="Herman A."/>
            <person name="Abrahante J.E."/>
            <person name="Garbe J."/>
        </authorList>
    </citation>
    <scope>NUCLEOTIDE SEQUENCE</scope>
    <source>
        <strain evidence="1">Duluth1</strain>
        <tissue evidence="1">Whole animal</tissue>
    </source>
</reference>
<proteinExistence type="predicted"/>
<accession>A0A9D4DJ62</accession>
<keyword evidence="2" id="KW-1185">Reference proteome</keyword>
<comment type="caution">
    <text evidence="1">The sequence shown here is derived from an EMBL/GenBank/DDBJ whole genome shotgun (WGS) entry which is preliminary data.</text>
</comment>
<name>A0A9D4DJ62_DREPO</name>
<dbReference type="Proteomes" id="UP000828390">
    <property type="component" value="Unassembled WGS sequence"/>
</dbReference>
<organism evidence="1 2">
    <name type="scientific">Dreissena polymorpha</name>
    <name type="common">Zebra mussel</name>
    <name type="synonym">Mytilus polymorpha</name>
    <dbReference type="NCBI Taxonomy" id="45954"/>
    <lineage>
        <taxon>Eukaryota</taxon>
        <taxon>Metazoa</taxon>
        <taxon>Spiralia</taxon>
        <taxon>Lophotrochozoa</taxon>
        <taxon>Mollusca</taxon>
        <taxon>Bivalvia</taxon>
        <taxon>Autobranchia</taxon>
        <taxon>Heteroconchia</taxon>
        <taxon>Euheterodonta</taxon>
        <taxon>Imparidentia</taxon>
        <taxon>Neoheterodontei</taxon>
        <taxon>Myida</taxon>
        <taxon>Dreissenoidea</taxon>
        <taxon>Dreissenidae</taxon>
        <taxon>Dreissena</taxon>
    </lineage>
</organism>
<evidence type="ECO:0000313" key="2">
    <source>
        <dbReference type="Proteomes" id="UP000828390"/>
    </source>
</evidence>
<protein>
    <submittedName>
        <fullName evidence="1">Uncharacterized protein</fullName>
    </submittedName>
</protein>
<gene>
    <name evidence="1" type="ORF">DPMN_183842</name>
</gene>